<organism evidence="1 2">
    <name type="scientific">Jezberella montanilacus</name>
    <dbReference type="NCBI Taxonomy" id="323426"/>
    <lineage>
        <taxon>Bacteria</taxon>
        <taxon>Pseudomonadati</taxon>
        <taxon>Pseudomonadota</taxon>
        <taxon>Betaproteobacteria</taxon>
        <taxon>Burkholderiales</taxon>
        <taxon>Alcaligenaceae</taxon>
        <taxon>Jezberella</taxon>
    </lineage>
</organism>
<dbReference type="Proteomes" id="UP000238308">
    <property type="component" value="Unassembled WGS sequence"/>
</dbReference>
<comment type="caution">
    <text evidence="1">The sequence shown here is derived from an EMBL/GenBank/DDBJ whole genome shotgun (WGS) entry which is preliminary data.</text>
</comment>
<dbReference type="EMBL" id="PVTV01000011">
    <property type="protein sequence ID" value="PRY98931.1"/>
    <property type="molecule type" value="Genomic_DNA"/>
</dbReference>
<evidence type="ECO:0000313" key="1">
    <source>
        <dbReference type="EMBL" id="PRY98931.1"/>
    </source>
</evidence>
<gene>
    <name evidence="1" type="ORF">BCM14_0368</name>
</gene>
<name>A0A2T0XJ34_9BURK</name>
<reference evidence="1 2" key="1">
    <citation type="submission" date="2018-03" db="EMBL/GenBank/DDBJ databases">
        <title>Genomic Encyclopedia of Type Strains, Phase III (KMG-III): the genomes of soil and plant-associated and newly described type strains.</title>
        <authorList>
            <person name="Whitman W."/>
        </authorList>
    </citation>
    <scope>NUCLEOTIDE SEQUENCE [LARGE SCALE GENOMIC DNA]</scope>
    <source>
        <strain evidence="1 2">MWH-P2sevCIIIb</strain>
    </source>
</reference>
<protein>
    <submittedName>
        <fullName evidence="1">Uncharacterized protein</fullName>
    </submittedName>
</protein>
<accession>A0A2T0XJ34</accession>
<keyword evidence="2" id="KW-1185">Reference proteome</keyword>
<dbReference type="OrthoDB" id="8777848at2"/>
<sequence>MSSTQKKWLIERLSIVSLTISLFGAQCVYAQVRASEEADPARWSQEDTTIEQQYVTARKELAAAYQISLTDCAKLTAIDRQLCVNDAKRDYEQELSLLGFRLGPTK</sequence>
<evidence type="ECO:0000313" key="2">
    <source>
        <dbReference type="Proteomes" id="UP000238308"/>
    </source>
</evidence>
<dbReference type="AlphaFoldDB" id="A0A2T0XJ34"/>
<dbReference type="RefSeq" id="WP_106226281.1">
    <property type="nucleotide sequence ID" value="NZ_PVTV01000011.1"/>
</dbReference>
<proteinExistence type="predicted"/>